<protein>
    <submittedName>
        <fullName evidence="2">Phosphotransferase family protein</fullName>
    </submittedName>
</protein>
<sequence length="276" mass="32684">MRDGQEQDWQMTPIGGASGDAYMGVKNNERVFFKRNSSPFLAALSAQGITPKLMWTQRTYSGDLLVAQEWKDGHLLSREDMGQEKVIQLIRSIHQSDYLLMMLKRSEDQLFYPLDFIALYRKDLPAALCQHHFFNEVIHSLEDALDDDFYNVNYCVCHGDLHHLNFLEAEDGQLYLVDWENVRIADPLSDLSRLLCEYYRPSEWTQWLKTYGLRFDATTYKRVQWYSQINCLLIIKHYYQENRFDRMNELVLLLKSIYQGAQADKRRLAHQPKEFF</sequence>
<dbReference type="InterPro" id="IPR002575">
    <property type="entry name" value="Aminoglycoside_PTrfase"/>
</dbReference>
<dbReference type="Proteomes" id="UP000757900">
    <property type="component" value="Unassembled WGS sequence"/>
</dbReference>
<proteinExistence type="predicted"/>
<accession>A0A929MMV8</accession>
<dbReference type="InterPro" id="IPR011009">
    <property type="entry name" value="Kinase-like_dom_sf"/>
</dbReference>
<dbReference type="InterPro" id="IPR052077">
    <property type="entry name" value="CcrZ_PhaseVar_Mediator"/>
</dbReference>
<evidence type="ECO:0000313" key="3">
    <source>
        <dbReference type="Proteomes" id="UP000757900"/>
    </source>
</evidence>
<dbReference type="Gene3D" id="3.90.1200.10">
    <property type="match status" value="1"/>
</dbReference>
<evidence type="ECO:0000313" key="2">
    <source>
        <dbReference type="EMBL" id="MBF0934301.1"/>
    </source>
</evidence>
<organism evidence="2 3">
    <name type="scientific">Abiotrophia defectiva</name>
    <name type="common">Streptococcus defectivus</name>
    <dbReference type="NCBI Taxonomy" id="46125"/>
    <lineage>
        <taxon>Bacteria</taxon>
        <taxon>Bacillati</taxon>
        <taxon>Bacillota</taxon>
        <taxon>Bacilli</taxon>
        <taxon>Lactobacillales</taxon>
        <taxon>Aerococcaceae</taxon>
        <taxon>Abiotrophia</taxon>
    </lineage>
</organism>
<evidence type="ECO:0000259" key="1">
    <source>
        <dbReference type="Pfam" id="PF01636"/>
    </source>
</evidence>
<dbReference type="PANTHER" id="PTHR40086:SF1">
    <property type="entry name" value="CELL CYCLE REGULATOR CCRZ"/>
    <property type="match status" value="1"/>
</dbReference>
<comment type="caution">
    <text evidence="2">The sequence shown here is derived from an EMBL/GenBank/DDBJ whole genome shotgun (WGS) entry which is preliminary data.</text>
</comment>
<feature type="domain" description="Aminoglycoside phosphotransferase" evidence="1">
    <location>
        <begin position="40"/>
        <end position="226"/>
    </location>
</feature>
<dbReference type="EMBL" id="JABZFV010000011">
    <property type="protein sequence ID" value="MBF0934301.1"/>
    <property type="molecule type" value="Genomic_DNA"/>
</dbReference>
<dbReference type="SUPFAM" id="SSF56112">
    <property type="entry name" value="Protein kinase-like (PK-like)"/>
    <property type="match status" value="1"/>
</dbReference>
<reference evidence="2" key="1">
    <citation type="submission" date="2020-04" db="EMBL/GenBank/DDBJ databases">
        <title>Deep metagenomics examines the oral microbiome during advanced dental caries in children, revealing novel taxa and co-occurrences with host molecules.</title>
        <authorList>
            <person name="Baker J.L."/>
            <person name="Morton J.T."/>
            <person name="Dinis M."/>
            <person name="Alvarez R."/>
            <person name="Tran N.C."/>
            <person name="Knight R."/>
            <person name="Edlund A."/>
        </authorList>
    </citation>
    <scope>NUCLEOTIDE SEQUENCE</scope>
    <source>
        <strain evidence="2">JCVI_23_bin.16</strain>
    </source>
</reference>
<dbReference type="Pfam" id="PF01636">
    <property type="entry name" value="APH"/>
    <property type="match status" value="1"/>
</dbReference>
<dbReference type="PANTHER" id="PTHR40086">
    <property type="entry name" value="PHOSPHOTRANSFERASE YTMP-RELATED"/>
    <property type="match status" value="1"/>
</dbReference>
<dbReference type="AlphaFoldDB" id="A0A929MMV8"/>
<name>A0A929MMV8_ABIDE</name>
<gene>
    <name evidence="2" type="ORF">HXK00_01500</name>
</gene>